<keyword evidence="1" id="KW-0472">Membrane</keyword>
<proteinExistence type="predicted"/>
<dbReference type="EMBL" id="NHYD01001616">
    <property type="protein sequence ID" value="PPQ90566.1"/>
    <property type="molecule type" value="Genomic_DNA"/>
</dbReference>
<evidence type="ECO:0000313" key="3">
    <source>
        <dbReference type="Proteomes" id="UP000283269"/>
    </source>
</evidence>
<evidence type="ECO:0000313" key="2">
    <source>
        <dbReference type="EMBL" id="PPQ90566.1"/>
    </source>
</evidence>
<sequence>MPLPPLPPVLPPLQPPPPVLPAPLPPLIAQPVVSAAQQPFSCHWPVHNLGKMDVKCANCGALHWMIECLTSSSKDLSIFGMYCFSGKIVLSKLKNPPQELDALLKNIDPQSKNFYNHIWQYNNALAMTSLEVTVDPIGLDLILVLHLYTLSYIFLILLKLSISMCHPANSGLDKTTMSILQDMLYLSHSVIHNMPMDQQHTIVLCYEHETGC</sequence>
<evidence type="ECO:0000256" key="1">
    <source>
        <dbReference type="SAM" id="Phobius"/>
    </source>
</evidence>
<reference evidence="2 3" key="1">
    <citation type="journal article" date="2018" name="Evol. Lett.">
        <title>Horizontal gene cluster transfer increased hallucinogenic mushroom diversity.</title>
        <authorList>
            <person name="Reynolds H.T."/>
            <person name="Vijayakumar V."/>
            <person name="Gluck-Thaler E."/>
            <person name="Korotkin H.B."/>
            <person name="Matheny P.B."/>
            <person name="Slot J.C."/>
        </authorList>
    </citation>
    <scope>NUCLEOTIDE SEQUENCE [LARGE SCALE GENOMIC DNA]</scope>
    <source>
        <strain evidence="2 3">2631</strain>
    </source>
</reference>
<keyword evidence="3" id="KW-1185">Reference proteome</keyword>
<accession>A0A409XIK5</accession>
<name>A0A409XIK5_PSICY</name>
<organism evidence="2 3">
    <name type="scientific">Psilocybe cyanescens</name>
    <dbReference type="NCBI Taxonomy" id="93625"/>
    <lineage>
        <taxon>Eukaryota</taxon>
        <taxon>Fungi</taxon>
        <taxon>Dikarya</taxon>
        <taxon>Basidiomycota</taxon>
        <taxon>Agaricomycotina</taxon>
        <taxon>Agaricomycetes</taxon>
        <taxon>Agaricomycetidae</taxon>
        <taxon>Agaricales</taxon>
        <taxon>Agaricineae</taxon>
        <taxon>Strophariaceae</taxon>
        <taxon>Psilocybe</taxon>
    </lineage>
</organism>
<dbReference type="OrthoDB" id="2272314at2759"/>
<comment type="caution">
    <text evidence="2">The sequence shown here is derived from an EMBL/GenBank/DDBJ whole genome shotgun (WGS) entry which is preliminary data.</text>
</comment>
<dbReference type="InParanoid" id="A0A409XIK5"/>
<keyword evidence="1" id="KW-0812">Transmembrane</keyword>
<dbReference type="STRING" id="93625.A0A409XIK5"/>
<dbReference type="AlphaFoldDB" id="A0A409XIK5"/>
<feature type="transmembrane region" description="Helical" evidence="1">
    <location>
        <begin position="137"/>
        <end position="158"/>
    </location>
</feature>
<gene>
    <name evidence="2" type="ORF">CVT25_015880</name>
</gene>
<protein>
    <submittedName>
        <fullName evidence="2">Uncharacterized protein</fullName>
    </submittedName>
</protein>
<dbReference type="Proteomes" id="UP000283269">
    <property type="component" value="Unassembled WGS sequence"/>
</dbReference>
<keyword evidence="1" id="KW-1133">Transmembrane helix</keyword>